<dbReference type="GO" id="GO:0022857">
    <property type="term" value="F:transmembrane transporter activity"/>
    <property type="evidence" value="ECO:0007669"/>
    <property type="project" value="InterPro"/>
</dbReference>
<keyword evidence="1" id="KW-1133">Transmembrane helix</keyword>
<feature type="transmembrane region" description="Helical" evidence="1">
    <location>
        <begin position="256"/>
        <end position="277"/>
    </location>
</feature>
<dbReference type="InterPro" id="IPR036259">
    <property type="entry name" value="MFS_trans_sf"/>
</dbReference>
<dbReference type="EMBL" id="LGCM01000045">
    <property type="protein sequence ID" value="KPL79875.1"/>
    <property type="molecule type" value="Genomic_DNA"/>
</dbReference>
<evidence type="ECO:0000256" key="1">
    <source>
        <dbReference type="SAM" id="Phobius"/>
    </source>
</evidence>
<dbReference type="Pfam" id="PF07690">
    <property type="entry name" value="MFS_1"/>
    <property type="match status" value="1"/>
</dbReference>
<dbReference type="CDD" id="cd06174">
    <property type="entry name" value="MFS"/>
    <property type="match status" value="1"/>
</dbReference>
<feature type="transmembrane region" description="Helical" evidence="1">
    <location>
        <begin position="217"/>
        <end position="236"/>
    </location>
</feature>
<keyword evidence="4" id="KW-1185">Reference proteome</keyword>
<evidence type="ECO:0000313" key="4">
    <source>
        <dbReference type="Proteomes" id="UP000050501"/>
    </source>
</evidence>
<feature type="transmembrane region" description="Helical" evidence="1">
    <location>
        <begin position="12"/>
        <end position="34"/>
    </location>
</feature>
<dbReference type="InterPro" id="IPR011701">
    <property type="entry name" value="MFS"/>
</dbReference>
<keyword evidence="1" id="KW-0812">Transmembrane</keyword>
<dbReference type="InterPro" id="IPR053160">
    <property type="entry name" value="MFS_DHA3_Transporter"/>
</dbReference>
<feature type="transmembrane region" description="Helical" evidence="1">
    <location>
        <begin position="46"/>
        <end position="68"/>
    </location>
</feature>
<feature type="transmembrane region" description="Helical" evidence="1">
    <location>
        <begin position="75"/>
        <end position="94"/>
    </location>
</feature>
<evidence type="ECO:0008006" key="5">
    <source>
        <dbReference type="Google" id="ProtNLM"/>
    </source>
</evidence>
<reference evidence="3 4" key="1">
    <citation type="submission" date="2015-07" db="EMBL/GenBank/DDBJ databases">
        <title>Genome sequence of Levilinea saccharolytica DSM 16555.</title>
        <authorList>
            <person name="Hemp J."/>
            <person name="Ward L.M."/>
            <person name="Pace L.A."/>
            <person name="Fischer W.W."/>
        </authorList>
    </citation>
    <scope>NUCLEOTIDE SEQUENCE [LARGE SCALE GENOMIC DNA]</scope>
    <source>
        <strain evidence="3 4">KIBI-1</strain>
    </source>
</reference>
<dbReference type="SUPFAM" id="SSF103473">
    <property type="entry name" value="MFS general substrate transporter"/>
    <property type="match status" value="1"/>
</dbReference>
<keyword evidence="1" id="KW-0472">Membrane</keyword>
<dbReference type="PANTHER" id="PTHR23530:SF1">
    <property type="entry name" value="PERMEASE, MAJOR FACILITATOR SUPERFAMILY-RELATED"/>
    <property type="match status" value="1"/>
</dbReference>
<dbReference type="PANTHER" id="PTHR23530">
    <property type="entry name" value="TRANSPORT PROTEIN-RELATED"/>
    <property type="match status" value="1"/>
</dbReference>
<protein>
    <recommendedName>
        <fullName evidence="5">Major facilitator superfamily (MFS) profile domain-containing protein</fullName>
    </recommendedName>
</protein>
<name>A0A0P6YCY2_9CHLR</name>
<gene>
    <name evidence="2" type="ORF">ADN01_12885</name>
    <name evidence="3" type="ORF">ADN01_13190</name>
</gene>
<proteinExistence type="predicted"/>
<sequence>MLLIKRTAAYPLFLIYSGLTAFGFSMAFTVASLYEVTVAGLNPLQLVLVGTTLEAAVFLFEVPTGVVADSFSRRLSIIIGLFLVGAGFITEGLLPFFVPILLAQVLWGVGYTFTSGALQAWISDEIGEERANQAFLRARQLEMLTGLAGIAAGTLLGRVNLAFPLVACGALMALLGLGLIFTMPENGFKPTPSAERTTWGNMFETFRGGLRTVRQRPALRAILWIGLFYGLYSEGFDRLWVAHLLQNYSFPWAEPVVWMGLLRGTAMLLSVAAVEMVQRRVDVTRLRSLAGWIAAASAGIVLSLAGFAVTRWLPAALLLYLIISVLRNWVEPLYTAWVNQRLDSQVRATVLSMSSQVDAIGQIGGGPLVGLVAQQVSITAALLSSSALLTPVLGLIRPQLRAPNPPAAGQGEDPRD</sequence>
<accession>A0A0P6YCY2</accession>
<dbReference type="Proteomes" id="UP000050501">
    <property type="component" value="Unassembled WGS sequence"/>
</dbReference>
<feature type="transmembrane region" description="Helical" evidence="1">
    <location>
        <begin position="289"/>
        <end position="306"/>
    </location>
</feature>
<dbReference type="EMBL" id="LGCM01000045">
    <property type="protein sequence ID" value="KPL79843.1"/>
    <property type="molecule type" value="Genomic_DNA"/>
</dbReference>
<dbReference type="Gene3D" id="1.20.1250.20">
    <property type="entry name" value="MFS general substrate transporter like domains"/>
    <property type="match status" value="1"/>
</dbReference>
<organism evidence="3 4">
    <name type="scientific">Levilinea saccharolytica</name>
    <dbReference type="NCBI Taxonomy" id="229921"/>
    <lineage>
        <taxon>Bacteria</taxon>
        <taxon>Bacillati</taxon>
        <taxon>Chloroflexota</taxon>
        <taxon>Anaerolineae</taxon>
        <taxon>Anaerolineales</taxon>
        <taxon>Anaerolineaceae</taxon>
        <taxon>Levilinea</taxon>
    </lineage>
</organism>
<dbReference type="STRING" id="229921.ADN01_12885"/>
<dbReference type="AlphaFoldDB" id="A0A0P6YCY2"/>
<evidence type="ECO:0000313" key="3">
    <source>
        <dbReference type="EMBL" id="KPL79875.1"/>
    </source>
</evidence>
<comment type="caution">
    <text evidence="3">The sequence shown here is derived from an EMBL/GenBank/DDBJ whole genome shotgun (WGS) entry which is preliminary data.</text>
</comment>
<feature type="transmembrane region" description="Helical" evidence="1">
    <location>
        <begin position="161"/>
        <end position="181"/>
    </location>
</feature>
<evidence type="ECO:0000313" key="2">
    <source>
        <dbReference type="EMBL" id="KPL79843.1"/>
    </source>
</evidence>